<accession>A0A239IAE0</accession>
<evidence type="ECO:0000256" key="2">
    <source>
        <dbReference type="ARBA" id="ARBA00022475"/>
    </source>
</evidence>
<dbReference type="Pfam" id="PF04977">
    <property type="entry name" value="DivIC"/>
    <property type="match status" value="1"/>
</dbReference>
<evidence type="ECO:0000313" key="9">
    <source>
        <dbReference type="EMBL" id="SNS90545.1"/>
    </source>
</evidence>
<evidence type="ECO:0000256" key="5">
    <source>
        <dbReference type="ARBA" id="ARBA00022989"/>
    </source>
</evidence>
<keyword evidence="10" id="KW-1185">Reference proteome</keyword>
<evidence type="ECO:0000256" key="6">
    <source>
        <dbReference type="ARBA" id="ARBA00023136"/>
    </source>
</evidence>
<evidence type="ECO:0000256" key="7">
    <source>
        <dbReference type="ARBA" id="ARBA00023306"/>
    </source>
</evidence>
<keyword evidence="3 9" id="KW-0132">Cell division</keyword>
<evidence type="ECO:0000256" key="3">
    <source>
        <dbReference type="ARBA" id="ARBA00022618"/>
    </source>
</evidence>
<evidence type="ECO:0000256" key="1">
    <source>
        <dbReference type="ARBA" id="ARBA00004401"/>
    </source>
</evidence>
<dbReference type="HAMAP" id="MF_00910">
    <property type="entry name" value="FtsL"/>
    <property type="match status" value="1"/>
</dbReference>
<proteinExistence type="inferred from homology"/>
<dbReference type="OrthoDB" id="129429at2"/>
<feature type="transmembrane region" description="Helical" evidence="8">
    <location>
        <begin position="74"/>
        <end position="93"/>
    </location>
</feature>
<comment type="subcellular location">
    <subcellularLocation>
        <location evidence="1">Cell membrane</location>
        <topology evidence="1">Single-pass type II membrane protein</topology>
    </subcellularLocation>
</comment>
<keyword evidence="6 8" id="KW-0472">Membrane</keyword>
<keyword evidence="5 8" id="KW-1133">Transmembrane helix</keyword>
<protein>
    <submittedName>
        <fullName evidence="9">Cell division protein FtsL</fullName>
    </submittedName>
</protein>
<dbReference type="InterPro" id="IPR007060">
    <property type="entry name" value="FtsL/DivIC"/>
</dbReference>
<reference evidence="9 10" key="1">
    <citation type="submission" date="2017-06" db="EMBL/GenBank/DDBJ databases">
        <authorList>
            <person name="Kim H.J."/>
            <person name="Triplett B.A."/>
        </authorList>
    </citation>
    <scope>NUCLEOTIDE SEQUENCE [LARGE SCALE GENOMIC DNA]</scope>
    <source>
        <strain evidence="9 10">DSM 18704</strain>
    </source>
</reference>
<dbReference type="GO" id="GO:0051301">
    <property type="term" value="P:cell division"/>
    <property type="evidence" value="ECO:0007669"/>
    <property type="project" value="UniProtKB-KW"/>
</dbReference>
<dbReference type="GO" id="GO:0005886">
    <property type="term" value="C:plasma membrane"/>
    <property type="evidence" value="ECO:0007669"/>
    <property type="project" value="UniProtKB-SubCell"/>
</dbReference>
<sequence length="175" mass="19787">MATMMAGMDMTVAAPRKVSRTRAESLAERNRELFELQHRARRGPTPEVFFTKHLDNSRIVKQDDPERRKEMRSFAVAMTVLFALVMVFVWQHFSAIEIGYKIEAQKTQVEQLREENRQLRLNEAQLTDPGRIDKIAKQLGLDQPQPGQVVRTDGMDANAPASVAEVSTPAPANVN</sequence>
<dbReference type="RefSeq" id="WP_089408159.1">
    <property type="nucleotide sequence ID" value="NZ_FZOU01000003.1"/>
</dbReference>
<keyword evidence="7" id="KW-0131">Cell cycle</keyword>
<name>A0A239IAE0_9BACT</name>
<gene>
    <name evidence="9" type="ORF">SAMN05421770_10320</name>
</gene>
<dbReference type="EMBL" id="FZOU01000003">
    <property type="protein sequence ID" value="SNS90545.1"/>
    <property type="molecule type" value="Genomic_DNA"/>
</dbReference>
<dbReference type="Proteomes" id="UP000198356">
    <property type="component" value="Unassembled WGS sequence"/>
</dbReference>
<organism evidence="9 10">
    <name type="scientific">Granulicella rosea</name>
    <dbReference type="NCBI Taxonomy" id="474952"/>
    <lineage>
        <taxon>Bacteria</taxon>
        <taxon>Pseudomonadati</taxon>
        <taxon>Acidobacteriota</taxon>
        <taxon>Terriglobia</taxon>
        <taxon>Terriglobales</taxon>
        <taxon>Acidobacteriaceae</taxon>
        <taxon>Granulicella</taxon>
    </lineage>
</organism>
<keyword evidence="4 8" id="KW-0812">Transmembrane</keyword>
<evidence type="ECO:0000256" key="4">
    <source>
        <dbReference type="ARBA" id="ARBA00022692"/>
    </source>
</evidence>
<dbReference type="InterPro" id="IPR011922">
    <property type="entry name" value="Cell_div_FtsL"/>
</dbReference>
<evidence type="ECO:0000256" key="8">
    <source>
        <dbReference type="SAM" id="Phobius"/>
    </source>
</evidence>
<dbReference type="AlphaFoldDB" id="A0A239IAE0"/>
<evidence type="ECO:0000313" key="10">
    <source>
        <dbReference type="Proteomes" id="UP000198356"/>
    </source>
</evidence>
<keyword evidence="2" id="KW-1003">Cell membrane</keyword>